<evidence type="ECO:0000256" key="1">
    <source>
        <dbReference type="SAM" id="MobiDB-lite"/>
    </source>
</evidence>
<proteinExistence type="predicted"/>
<keyword evidence="3" id="KW-1185">Reference proteome</keyword>
<feature type="region of interest" description="Disordered" evidence="1">
    <location>
        <begin position="1"/>
        <end position="33"/>
    </location>
</feature>
<name>A0AA88KE59_NAELO</name>
<protein>
    <submittedName>
        <fullName evidence="2">Uncharacterized protein</fullName>
    </submittedName>
</protein>
<dbReference type="AlphaFoldDB" id="A0AA88KE59"/>
<feature type="compositionally biased region" description="Acidic residues" evidence="1">
    <location>
        <begin position="108"/>
        <end position="118"/>
    </location>
</feature>
<sequence>MGQSASAVHSTNETTNIHKTHSPPVSPHSDPISELYQAGKTNILFHQSNDDDPREIGKKSKKSKRESSSSTSTTLESNHNNSNNKGYISRLLHSTSESESTSLHSLLADEDEDDSQEEEQAHHHRSEVTTKRWLLSSTYEGEQVMSTHEHNCLLCAPNTFKQMMMNTQNGSTQIRSKIVETIILMACTDLWNDCCKLRLVCKLFNQVIEEHLNFVAFQFNHKSLFMEDDNSEETENAHQCSERNTFCHKLKISRKVLSYCVMNTKQHQDQIPKFLSNTQQIHYCFNMNDTECKVKLTNPLIQSCALEGAKNGNNKRLLFLQELEFFIEISQTAPHNFSIIAVSRETSSYEECLFSFHTWISITNSQRSESSNGLLSKTRLYPHHKKMFFESPTKTSAQPSNMPMNLNFDLTKGRYLLKFQLSKNNSMIQVKVIDIERQIVHYELEEMPLMPYTSTTEHSSPTNHSRAIQQLTSPLMIDHFLIITSSSDRNICKRATLSTSIIDSGA</sequence>
<dbReference type="EMBL" id="PYSW02000039">
    <property type="protein sequence ID" value="KAG2375305.1"/>
    <property type="molecule type" value="Genomic_DNA"/>
</dbReference>
<reference evidence="2 3" key="1">
    <citation type="journal article" date="2018" name="BMC Genomics">
        <title>The genome of Naegleria lovaniensis, the basis for a comparative approach to unravel pathogenicity factors of the human pathogenic amoeba N. fowleri.</title>
        <authorList>
            <person name="Liechti N."/>
            <person name="Schurch N."/>
            <person name="Bruggmann R."/>
            <person name="Wittwer M."/>
        </authorList>
    </citation>
    <scope>NUCLEOTIDE SEQUENCE [LARGE SCALE GENOMIC DNA]</scope>
    <source>
        <strain evidence="2 3">ATCC 30569</strain>
    </source>
</reference>
<evidence type="ECO:0000313" key="2">
    <source>
        <dbReference type="EMBL" id="KAG2375305.1"/>
    </source>
</evidence>
<gene>
    <name evidence="2" type="ORF">C9374_009928</name>
</gene>
<accession>A0AA88KE59</accession>
<dbReference type="RefSeq" id="XP_044544479.1">
    <property type="nucleotide sequence ID" value="XM_044700169.1"/>
</dbReference>
<dbReference type="GeneID" id="68102382"/>
<evidence type="ECO:0000313" key="3">
    <source>
        <dbReference type="Proteomes" id="UP000816034"/>
    </source>
</evidence>
<feature type="region of interest" description="Disordered" evidence="1">
    <location>
        <begin position="45"/>
        <end position="128"/>
    </location>
</feature>
<organism evidence="2 3">
    <name type="scientific">Naegleria lovaniensis</name>
    <name type="common">Amoeba</name>
    <dbReference type="NCBI Taxonomy" id="51637"/>
    <lineage>
        <taxon>Eukaryota</taxon>
        <taxon>Discoba</taxon>
        <taxon>Heterolobosea</taxon>
        <taxon>Tetramitia</taxon>
        <taxon>Eutetramitia</taxon>
        <taxon>Vahlkampfiidae</taxon>
        <taxon>Naegleria</taxon>
    </lineage>
</organism>
<feature type="compositionally biased region" description="Low complexity" evidence="1">
    <location>
        <begin position="68"/>
        <end position="106"/>
    </location>
</feature>
<feature type="compositionally biased region" description="Basic and acidic residues" evidence="1">
    <location>
        <begin position="48"/>
        <end position="58"/>
    </location>
</feature>
<feature type="compositionally biased region" description="Polar residues" evidence="1">
    <location>
        <begin position="1"/>
        <end position="17"/>
    </location>
</feature>
<dbReference type="Proteomes" id="UP000816034">
    <property type="component" value="Unassembled WGS sequence"/>
</dbReference>
<comment type="caution">
    <text evidence="2">The sequence shown here is derived from an EMBL/GenBank/DDBJ whole genome shotgun (WGS) entry which is preliminary data.</text>
</comment>